<keyword evidence="3" id="KW-0413">Isomerase</keyword>
<comment type="caution">
    <text evidence="3">The sequence shown here is derived from an EMBL/GenBank/DDBJ whole genome shotgun (WGS) entry which is preliminary data.</text>
</comment>
<dbReference type="GO" id="GO:0016209">
    <property type="term" value="F:antioxidant activity"/>
    <property type="evidence" value="ECO:0007669"/>
    <property type="project" value="InterPro"/>
</dbReference>
<dbReference type="InterPro" id="IPR050553">
    <property type="entry name" value="Thioredoxin_ResA/DsbE_sf"/>
</dbReference>
<dbReference type="InterPro" id="IPR036249">
    <property type="entry name" value="Thioredoxin-like_sf"/>
</dbReference>
<feature type="signal peptide" evidence="1">
    <location>
        <begin position="1"/>
        <end position="22"/>
    </location>
</feature>
<dbReference type="EMBL" id="SNYC01000005">
    <property type="protein sequence ID" value="TDQ08423.1"/>
    <property type="molecule type" value="Genomic_DNA"/>
</dbReference>
<dbReference type="SUPFAM" id="SSF52833">
    <property type="entry name" value="Thioredoxin-like"/>
    <property type="match status" value="1"/>
</dbReference>
<dbReference type="CDD" id="cd02966">
    <property type="entry name" value="TlpA_like_family"/>
    <property type="match status" value="1"/>
</dbReference>
<dbReference type="AlphaFoldDB" id="A0A4R6SU09"/>
<dbReference type="GO" id="GO:0016853">
    <property type="term" value="F:isomerase activity"/>
    <property type="evidence" value="ECO:0007669"/>
    <property type="project" value="UniProtKB-KW"/>
</dbReference>
<dbReference type="Pfam" id="PF00578">
    <property type="entry name" value="AhpC-TSA"/>
    <property type="match status" value="1"/>
</dbReference>
<dbReference type="InterPro" id="IPR000866">
    <property type="entry name" value="AhpC/TSA"/>
</dbReference>
<reference evidence="3 4" key="1">
    <citation type="submission" date="2019-03" db="EMBL/GenBank/DDBJ databases">
        <title>Genomic Encyclopedia of Archaeal and Bacterial Type Strains, Phase II (KMG-II): from individual species to whole genera.</title>
        <authorList>
            <person name="Goeker M."/>
        </authorList>
    </citation>
    <scope>NUCLEOTIDE SEQUENCE [LARGE SCALE GENOMIC DNA]</scope>
    <source>
        <strain evidence="3 4">DSM 19035</strain>
    </source>
</reference>
<evidence type="ECO:0000313" key="3">
    <source>
        <dbReference type="EMBL" id="TDQ08423.1"/>
    </source>
</evidence>
<dbReference type="Proteomes" id="UP000295620">
    <property type="component" value="Unassembled WGS sequence"/>
</dbReference>
<dbReference type="Gene3D" id="3.40.30.10">
    <property type="entry name" value="Glutaredoxin"/>
    <property type="match status" value="1"/>
</dbReference>
<accession>A0A4R6SU09</accession>
<dbReference type="PANTHER" id="PTHR42852">
    <property type="entry name" value="THIOL:DISULFIDE INTERCHANGE PROTEIN DSBE"/>
    <property type="match status" value="1"/>
</dbReference>
<dbReference type="PANTHER" id="PTHR42852:SF13">
    <property type="entry name" value="PROTEIN DIPZ"/>
    <property type="match status" value="1"/>
</dbReference>
<name>A0A4R6SU09_9SPHI</name>
<keyword evidence="1" id="KW-0732">Signal</keyword>
<dbReference type="GO" id="GO:0016491">
    <property type="term" value="F:oxidoreductase activity"/>
    <property type="evidence" value="ECO:0007669"/>
    <property type="project" value="InterPro"/>
</dbReference>
<dbReference type="PROSITE" id="PS51352">
    <property type="entry name" value="THIOREDOXIN_2"/>
    <property type="match status" value="1"/>
</dbReference>
<gene>
    <name evidence="3" type="ORF">ATK78_2936</name>
</gene>
<feature type="chain" id="PRO_5020182050" evidence="1">
    <location>
        <begin position="23"/>
        <end position="386"/>
    </location>
</feature>
<proteinExistence type="predicted"/>
<feature type="domain" description="Thioredoxin" evidence="2">
    <location>
        <begin position="248"/>
        <end position="386"/>
    </location>
</feature>
<dbReference type="RefSeq" id="WP_133576792.1">
    <property type="nucleotide sequence ID" value="NZ_SNYC01000005.1"/>
</dbReference>
<evidence type="ECO:0000256" key="1">
    <source>
        <dbReference type="SAM" id="SignalP"/>
    </source>
</evidence>
<dbReference type="OrthoDB" id="9815205at2"/>
<evidence type="ECO:0000313" key="4">
    <source>
        <dbReference type="Proteomes" id="UP000295620"/>
    </source>
</evidence>
<organism evidence="3 4">
    <name type="scientific">Pedobacter metabolipauper</name>
    <dbReference type="NCBI Taxonomy" id="425513"/>
    <lineage>
        <taxon>Bacteria</taxon>
        <taxon>Pseudomonadati</taxon>
        <taxon>Bacteroidota</taxon>
        <taxon>Sphingobacteriia</taxon>
        <taxon>Sphingobacteriales</taxon>
        <taxon>Sphingobacteriaceae</taxon>
        <taxon>Pedobacter</taxon>
    </lineage>
</organism>
<keyword evidence="4" id="KW-1185">Reference proteome</keyword>
<protein>
    <submittedName>
        <fullName evidence="3">Thiol-disulfide isomerase/thioredoxin</fullName>
    </submittedName>
</protein>
<sequence length="386" mass="43776">MKKIFYLPLCFILILYAQQGTAQTKVLQNFVRKLSLHHNISYTSIIKNDGFVGEFSDTIQTFQTLGAARLQFELASKTEQDRFDGQKLLKVNLTGKYYSVGEDYKRSSHYFNSIPLFKMVAVINGITQPGKQVRQLADTVVNTIPCYHVRITELDTLIRGKRPYTIYEFYMNKATDLPVYAENQMKGFLEKGGIASEDMIYLVTRNYYSNYKFDNPSGNDRTITKIPLGFITENENNNRLSEKPQSLLSAGSEVPVWKLEDLNGKILSSPDLKGKIVIMDFWGNCAACIMAVPAISRLHNKYKGSDVVIVSVDVDEGKESAAKFAAKYQLPYPVYFNGKALSKEFHVTPIPTFYIIDQQGKVITAIEGFSNDLEKQINTHVDQLRK</sequence>
<dbReference type="InterPro" id="IPR013766">
    <property type="entry name" value="Thioredoxin_domain"/>
</dbReference>
<evidence type="ECO:0000259" key="2">
    <source>
        <dbReference type="PROSITE" id="PS51352"/>
    </source>
</evidence>